<dbReference type="RefSeq" id="WP_099438049.1">
    <property type="nucleotide sequence ID" value="NZ_CP024091.1"/>
</dbReference>
<dbReference type="KEGG" id="pgs:CPT03_06345"/>
<dbReference type="Proteomes" id="UP000223749">
    <property type="component" value="Chromosome"/>
</dbReference>
<reference evidence="1 2" key="1">
    <citation type="submission" date="2017-10" db="EMBL/GenBank/DDBJ databases">
        <title>Whole genome of Pedobacter ginsengisoli T01R-27 isolated from tomato rhizosphere.</title>
        <authorList>
            <person name="Weon H.-Y."/>
            <person name="Lee S.A."/>
            <person name="Sang M.K."/>
            <person name="Song J."/>
        </authorList>
    </citation>
    <scope>NUCLEOTIDE SEQUENCE [LARGE SCALE GENOMIC DNA]</scope>
    <source>
        <strain evidence="1 2">T01R-27</strain>
    </source>
</reference>
<keyword evidence="2" id="KW-1185">Reference proteome</keyword>
<sequence length="324" mass="38205">MQNQYSNKMKSIGGYLELQLSGGEEFYSSLIKLNTARNAFEYILKVKRYKLVHMPYYTCNVMLEPLKKLGVQFQYYTIDEHMDPVLDFEVGPQECLLYTNYFGLKQDTVIRLSKQFENLIIDNSQAFFSEPLENVDTIYSCRKFFGVSDGAYLQSTSDVRLKLERDVSVERFSHLIKSIDLGIENGYEDFVVNDSFLSNNPIRRMSLLTQRILSGIDYKACKYRRNSNFMYLHDYLENYNDYSFDASSVNGPMVYPLLTSSTEIRNKLIEKRIYVPTYWPNVLEWTTKRMYEHYLTTHLIAIPIDHRYTHSEMKRILNVLKTIL</sequence>
<dbReference type="EMBL" id="CP024091">
    <property type="protein sequence ID" value="ATP56107.1"/>
    <property type="molecule type" value="Genomic_DNA"/>
</dbReference>
<dbReference type="AlphaFoldDB" id="A0A2D1U3B5"/>
<protein>
    <recommendedName>
        <fullName evidence="3">DegT/DnrJ/EryC1/StrS aminotransferase</fullName>
    </recommendedName>
</protein>
<evidence type="ECO:0000313" key="2">
    <source>
        <dbReference type="Proteomes" id="UP000223749"/>
    </source>
</evidence>
<accession>A0A2D1U3B5</accession>
<dbReference type="OrthoDB" id="8955051at2"/>
<name>A0A2D1U3B5_9SPHI</name>
<organism evidence="1 2">
    <name type="scientific">Pedobacter ginsengisoli</name>
    <dbReference type="NCBI Taxonomy" id="363852"/>
    <lineage>
        <taxon>Bacteria</taxon>
        <taxon>Pseudomonadati</taxon>
        <taxon>Bacteroidota</taxon>
        <taxon>Sphingobacteriia</taxon>
        <taxon>Sphingobacteriales</taxon>
        <taxon>Sphingobacteriaceae</taxon>
        <taxon>Pedobacter</taxon>
    </lineage>
</organism>
<gene>
    <name evidence="1" type="ORF">CPT03_06345</name>
</gene>
<evidence type="ECO:0008006" key="3">
    <source>
        <dbReference type="Google" id="ProtNLM"/>
    </source>
</evidence>
<proteinExistence type="predicted"/>
<evidence type="ECO:0000313" key="1">
    <source>
        <dbReference type="EMBL" id="ATP56107.1"/>
    </source>
</evidence>